<dbReference type="AlphaFoldDB" id="A0A166BRG0"/>
<gene>
    <name evidence="1" type="ORF">SISSUDRAFT_932339</name>
</gene>
<name>A0A166BRG0_9AGAM</name>
<dbReference type="SUPFAM" id="SSF52047">
    <property type="entry name" value="RNI-like"/>
    <property type="match status" value="1"/>
</dbReference>
<dbReference type="Gene3D" id="3.80.10.10">
    <property type="entry name" value="Ribonuclease Inhibitor"/>
    <property type="match status" value="1"/>
</dbReference>
<proteinExistence type="predicted"/>
<accession>A0A166BRG0</accession>
<sequence>MQNNGVLAQAMFPAVHTFRTGLLFDESNPLHQNILKSPLVDLKIASAGCTQAVFRSIRTSDFVSGLTKLDFADTSQNLVSSSYNELKELVPKLTSLRDLTIPSAWLPPAIFRRLSEIPALEILEINTSNQGTHLSDFGYQFYFPVNGFLTLKSLAMPPYSPDARSLLSPRSKNQCLEDLTLDFKYVAFADAPDCLRQISNSFINLTTLYIRAWMRLANDTLWGSPTAFSILEPLLSLTKISGFTFVNEWPLPLSDSEIGQIAQAWPELEDFDFCPHIMYSKKQTIATSTCLGSFARYCPRLRTLSLAINVQPLSDKSECSIKNIAFSDRFSRLDVAGSVFPSSDLTNSSSLTPLAVSIANLLPNGASFQFLPDEDDDTRRSLNWKKLADLVNGILQERLKGIRDPQEGVANVVAKQVDELEQLLSQLEIHRPSHNSTMESVLCELGASDVDVDMTVADSAA</sequence>
<dbReference type="STRING" id="1314776.A0A166BRG0"/>
<dbReference type="OrthoDB" id="3543113at2759"/>
<dbReference type="InterPro" id="IPR032675">
    <property type="entry name" value="LRR_dom_sf"/>
</dbReference>
<evidence type="ECO:0000313" key="1">
    <source>
        <dbReference type="EMBL" id="KZT36663.1"/>
    </source>
</evidence>
<evidence type="ECO:0008006" key="3">
    <source>
        <dbReference type="Google" id="ProtNLM"/>
    </source>
</evidence>
<dbReference type="Proteomes" id="UP000076798">
    <property type="component" value="Unassembled WGS sequence"/>
</dbReference>
<organism evidence="1 2">
    <name type="scientific">Sistotremastrum suecicum HHB10207 ss-3</name>
    <dbReference type="NCBI Taxonomy" id="1314776"/>
    <lineage>
        <taxon>Eukaryota</taxon>
        <taxon>Fungi</taxon>
        <taxon>Dikarya</taxon>
        <taxon>Basidiomycota</taxon>
        <taxon>Agaricomycotina</taxon>
        <taxon>Agaricomycetes</taxon>
        <taxon>Sistotremastrales</taxon>
        <taxon>Sistotremastraceae</taxon>
        <taxon>Sistotremastrum</taxon>
    </lineage>
</organism>
<evidence type="ECO:0000313" key="2">
    <source>
        <dbReference type="Proteomes" id="UP000076798"/>
    </source>
</evidence>
<protein>
    <recommendedName>
        <fullName evidence="3">F-box domain-containing protein</fullName>
    </recommendedName>
</protein>
<keyword evidence="2" id="KW-1185">Reference proteome</keyword>
<reference evidence="1 2" key="1">
    <citation type="journal article" date="2016" name="Mol. Biol. Evol.">
        <title>Comparative Genomics of Early-Diverging Mushroom-Forming Fungi Provides Insights into the Origins of Lignocellulose Decay Capabilities.</title>
        <authorList>
            <person name="Nagy L.G."/>
            <person name="Riley R."/>
            <person name="Tritt A."/>
            <person name="Adam C."/>
            <person name="Daum C."/>
            <person name="Floudas D."/>
            <person name="Sun H."/>
            <person name="Yadav J.S."/>
            <person name="Pangilinan J."/>
            <person name="Larsson K.H."/>
            <person name="Matsuura K."/>
            <person name="Barry K."/>
            <person name="Labutti K."/>
            <person name="Kuo R."/>
            <person name="Ohm R.A."/>
            <person name="Bhattacharya S.S."/>
            <person name="Shirouzu T."/>
            <person name="Yoshinaga Y."/>
            <person name="Martin F.M."/>
            <person name="Grigoriev I.V."/>
            <person name="Hibbett D.S."/>
        </authorList>
    </citation>
    <scope>NUCLEOTIDE SEQUENCE [LARGE SCALE GENOMIC DNA]</scope>
    <source>
        <strain evidence="1 2">HHB10207 ss-3</strain>
    </source>
</reference>
<dbReference type="EMBL" id="KV428102">
    <property type="protein sequence ID" value="KZT36663.1"/>
    <property type="molecule type" value="Genomic_DNA"/>
</dbReference>